<gene>
    <name evidence="5" type="ORF">ACFO8L_00550</name>
</gene>
<feature type="compositionally biased region" description="Low complexity" evidence="3">
    <location>
        <begin position="9"/>
        <end position="25"/>
    </location>
</feature>
<evidence type="ECO:0000256" key="2">
    <source>
        <dbReference type="ARBA" id="ARBA00023002"/>
    </source>
</evidence>
<evidence type="ECO:0000256" key="1">
    <source>
        <dbReference type="ARBA" id="ARBA00008898"/>
    </source>
</evidence>
<proteinExistence type="inferred from homology"/>
<dbReference type="RefSeq" id="WP_380706289.1">
    <property type="nucleotide sequence ID" value="NZ_JANZYP010000007.1"/>
</dbReference>
<organism evidence="5 6">
    <name type="scientific">Sphaerisporangium corydalis</name>
    <dbReference type="NCBI Taxonomy" id="1441875"/>
    <lineage>
        <taxon>Bacteria</taxon>
        <taxon>Bacillati</taxon>
        <taxon>Actinomycetota</taxon>
        <taxon>Actinomycetes</taxon>
        <taxon>Streptosporangiales</taxon>
        <taxon>Streptosporangiaceae</taxon>
        <taxon>Sphaerisporangium</taxon>
    </lineage>
</organism>
<accession>A0ABV9E7V1</accession>
<comment type="caution">
    <text evidence="5">The sequence shown here is derived from an EMBL/GenBank/DDBJ whole genome shotgun (WGS) entry which is preliminary data.</text>
</comment>
<dbReference type="InterPro" id="IPR002563">
    <property type="entry name" value="Flavin_Rdtase-like_dom"/>
</dbReference>
<evidence type="ECO:0000313" key="6">
    <source>
        <dbReference type="Proteomes" id="UP001595891"/>
    </source>
</evidence>
<dbReference type="PANTHER" id="PTHR30466">
    <property type="entry name" value="FLAVIN REDUCTASE"/>
    <property type="match status" value="1"/>
</dbReference>
<keyword evidence="2 5" id="KW-0560">Oxidoreductase</keyword>
<dbReference type="EC" id="1.-.-.-" evidence="5"/>
<evidence type="ECO:0000256" key="3">
    <source>
        <dbReference type="SAM" id="MobiDB-lite"/>
    </source>
</evidence>
<dbReference type="Pfam" id="PF01613">
    <property type="entry name" value="Flavin_Reduct"/>
    <property type="match status" value="1"/>
</dbReference>
<dbReference type="SMART" id="SM00903">
    <property type="entry name" value="Flavin_Reduct"/>
    <property type="match status" value="1"/>
</dbReference>
<reference evidence="6" key="1">
    <citation type="journal article" date="2019" name="Int. J. Syst. Evol. Microbiol.">
        <title>The Global Catalogue of Microorganisms (GCM) 10K type strain sequencing project: providing services to taxonomists for standard genome sequencing and annotation.</title>
        <authorList>
            <consortium name="The Broad Institute Genomics Platform"/>
            <consortium name="The Broad Institute Genome Sequencing Center for Infectious Disease"/>
            <person name="Wu L."/>
            <person name="Ma J."/>
        </authorList>
    </citation>
    <scope>NUCLEOTIDE SEQUENCE [LARGE SCALE GENOMIC DNA]</scope>
    <source>
        <strain evidence="6">CCUG 49560</strain>
    </source>
</reference>
<evidence type="ECO:0000313" key="5">
    <source>
        <dbReference type="EMBL" id="MFC4584540.1"/>
    </source>
</evidence>
<name>A0ABV9E7V1_9ACTN</name>
<evidence type="ECO:0000259" key="4">
    <source>
        <dbReference type="SMART" id="SM00903"/>
    </source>
</evidence>
<dbReference type="Proteomes" id="UP001595891">
    <property type="component" value="Unassembled WGS sequence"/>
</dbReference>
<dbReference type="GO" id="GO:0016491">
    <property type="term" value="F:oxidoreductase activity"/>
    <property type="evidence" value="ECO:0007669"/>
    <property type="project" value="UniProtKB-KW"/>
</dbReference>
<dbReference type="EMBL" id="JBHSFN010000001">
    <property type="protein sequence ID" value="MFC4584540.1"/>
    <property type="molecule type" value="Genomic_DNA"/>
</dbReference>
<comment type="similarity">
    <text evidence="1">Belongs to the non-flavoprotein flavin reductase family.</text>
</comment>
<feature type="compositionally biased region" description="Pro residues" evidence="3">
    <location>
        <begin position="30"/>
        <end position="41"/>
    </location>
</feature>
<dbReference type="InterPro" id="IPR012349">
    <property type="entry name" value="Split_barrel_FMN-bd"/>
</dbReference>
<dbReference type="InterPro" id="IPR050268">
    <property type="entry name" value="NADH-dep_flavin_reductase"/>
</dbReference>
<sequence>MSTHTARLVAPHGAAAVHGHPSAVHDGSPAPAPPPPLPPLPRSRTAFPPERTSPPGPSGADGRIAPATSGARPTAADGQHFRSVLGRFATGVVAITALDPVTGEPCGLAANSFTSVSLDPPLVAFCVAHTSTSWPRLKSAGRLCVNVLAEDHEQVSRQLAAKGGDKFAGIAWHFSPGGSPVVEGALAWIDCTVESELVAGDHIIVVARVHDLDVHADEGPLVFYRGGYGRFHA</sequence>
<feature type="region of interest" description="Disordered" evidence="3">
    <location>
        <begin position="1"/>
        <end position="75"/>
    </location>
</feature>
<feature type="domain" description="Flavin reductase like" evidence="4">
    <location>
        <begin position="85"/>
        <end position="230"/>
    </location>
</feature>
<dbReference type="Gene3D" id="2.30.110.10">
    <property type="entry name" value="Electron Transport, Fmn-binding Protein, Chain A"/>
    <property type="match status" value="1"/>
</dbReference>
<protein>
    <submittedName>
        <fullName evidence="5">Flavin reductase family protein</fullName>
        <ecNumber evidence="5">1.-.-.-</ecNumber>
    </submittedName>
</protein>
<keyword evidence="6" id="KW-1185">Reference proteome</keyword>
<dbReference type="PANTHER" id="PTHR30466:SF11">
    <property type="entry name" value="FLAVIN-DEPENDENT MONOOXYGENASE, REDUCTASE SUBUNIT HSAB"/>
    <property type="match status" value="1"/>
</dbReference>
<dbReference type="SUPFAM" id="SSF50475">
    <property type="entry name" value="FMN-binding split barrel"/>
    <property type="match status" value="1"/>
</dbReference>